<evidence type="ECO:0000256" key="6">
    <source>
        <dbReference type="ARBA" id="ARBA00023136"/>
    </source>
</evidence>
<proteinExistence type="predicted"/>
<evidence type="ECO:0000256" key="2">
    <source>
        <dbReference type="ARBA" id="ARBA00022448"/>
    </source>
</evidence>
<accession>A0ABT6DJ30</accession>
<evidence type="ECO:0000313" key="10">
    <source>
        <dbReference type="Proteomes" id="UP001152321"/>
    </source>
</evidence>
<dbReference type="InterPro" id="IPR020846">
    <property type="entry name" value="MFS_dom"/>
</dbReference>
<feature type="transmembrane region" description="Helical" evidence="7">
    <location>
        <begin position="101"/>
        <end position="121"/>
    </location>
</feature>
<dbReference type="RefSeq" id="WP_277577707.1">
    <property type="nucleotide sequence ID" value="NZ_JANRMI010000002.1"/>
</dbReference>
<keyword evidence="6 7" id="KW-0472">Membrane</keyword>
<feature type="transmembrane region" description="Helical" evidence="7">
    <location>
        <begin position="334"/>
        <end position="351"/>
    </location>
</feature>
<reference evidence="9" key="1">
    <citation type="submission" date="2022-08" db="EMBL/GenBank/DDBJ databases">
        <title>Novel Bdellovibrio Species Isolated from Svalbard: Designation Bdellovibrio svalbardensis.</title>
        <authorList>
            <person name="Mitchell R.J."/>
            <person name="Choi S.Y."/>
        </authorList>
    </citation>
    <scope>NUCLEOTIDE SEQUENCE</scope>
    <source>
        <strain evidence="9">PAP01</strain>
    </source>
</reference>
<evidence type="ECO:0000256" key="5">
    <source>
        <dbReference type="ARBA" id="ARBA00022989"/>
    </source>
</evidence>
<feature type="transmembrane region" description="Helical" evidence="7">
    <location>
        <begin position="396"/>
        <end position="413"/>
    </location>
</feature>
<feature type="transmembrane region" description="Helical" evidence="7">
    <location>
        <begin position="305"/>
        <end position="328"/>
    </location>
</feature>
<gene>
    <name evidence="9" type="ORF">NWE73_07630</name>
</gene>
<evidence type="ECO:0000256" key="7">
    <source>
        <dbReference type="SAM" id="Phobius"/>
    </source>
</evidence>
<sequence length="417" mass="45976">MRIIFVEEAIGRKEIPLYALLVMKESIWSPLKIPVYRAFWICAFLSNLGTWIQDVAASWVMTHLSTSPLVISLLSFTSSLPVVFLSIPAGFVADQGHRRRILLAAQSGMFLSAAVLAFLVWRGQVTESSLLFLSLVMGIGFALTNPAFQSVLTDLVPTDSQAQAVLVYYMGINITRVLGPTVGGGILSGFGPEVAFFVNSLSFLGLILFFWRWPVKESIEEKKEVVWTQEEWKFLFSFHNMKLWVEIFIVTFFASSLWALYPTRGRVELGLSSLQYGSLLGFLGLGACFSAVYSDKIMRPNKTDLSLAGAYVVYAVGLFLMAVAPSFIFMCEAMFFAGIGWLILATLMNMSSRQLTGKSHLKATMLGVFLAVFYAGMAFGAVSWGTFARFSSSSKALLVAAVGLSLVGFYKFMRAKA</sequence>
<feature type="transmembrane region" description="Helical" evidence="7">
    <location>
        <begin position="363"/>
        <end position="384"/>
    </location>
</feature>
<feature type="transmembrane region" description="Helical" evidence="7">
    <location>
        <begin position="194"/>
        <end position="213"/>
    </location>
</feature>
<feature type="transmembrane region" description="Helical" evidence="7">
    <location>
        <begin position="69"/>
        <end position="89"/>
    </location>
</feature>
<dbReference type="Gene3D" id="1.20.1250.20">
    <property type="entry name" value="MFS general substrate transporter like domains"/>
    <property type="match status" value="1"/>
</dbReference>
<keyword evidence="5 7" id="KW-1133">Transmembrane helix</keyword>
<protein>
    <submittedName>
        <fullName evidence="9">MFS transporter</fullName>
    </submittedName>
</protein>
<dbReference type="PANTHER" id="PTHR23513">
    <property type="entry name" value="INTEGRAL MEMBRANE EFFLUX PROTEIN-RELATED"/>
    <property type="match status" value="1"/>
</dbReference>
<keyword evidence="2" id="KW-0813">Transport</keyword>
<feature type="transmembrane region" description="Helical" evidence="7">
    <location>
        <begin position="273"/>
        <end position="293"/>
    </location>
</feature>
<evidence type="ECO:0000313" key="9">
    <source>
        <dbReference type="EMBL" id="MDG0816230.1"/>
    </source>
</evidence>
<dbReference type="CDD" id="cd06173">
    <property type="entry name" value="MFS_MefA_like"/>
    <property type="match status" value="1"/>
</dbReference>
<comment type="caution">
    <text evidence="9">The sequence shown here is derived from an EMBL/GenBank/DDBJ whole genome shotgun (WGS) entry which is preliminary data.</text>
</comment>
<evidence type="ECO:0000256" key="4">
    <source>
        <dbReference type="ARBA" id="ARBA00022692"/>
    </source>
</evidence>
<dbReference type="SUPFAM" id="SSF103473">
    <property type="entry name" value="MFS general substrate transporter"/>
    <property type="match status" value="1"/>
</dbReference>
<keyword evidence="3" id="KW-1003">Cell membrane</keyword>
<name>A0ABT6DJ30_9BACT</name>
<dbReference type="PANTHER" id="PTHR23513:SF11">
    <property type="entry name" value="STAPHYLOFERRIN A TRANSPORTER"/>
    <property type="match status" value="1"/>
</dbReference>
<dbReference type="InterPro" id="IPR036259">
    <property type="entry name" value="MFS_trans_sf"/>
</dbReference>
<keyword evidence="10" id="KW-1185">Reference proteome</keyword>
<evidence type="ECO:0000256" key="1">
    <source>
        <dbReference type="ARBA" id="ARBA00004651"/>
    </source>
</evidence>
<dbReference type="Pfam" id="PF05977">
    <property type="entry name" value="MFS_3"/>
    <property type="match status" value="1"/>
</dbReference>
<evidence type="ECO:0000259" key="8">
    <source>
        <dbReference type="PROSITE" id="PS50850"/>
    </source>
</evidence>
<dbReference type="PROSITE" id="PS50850">
    <property type="entry name" value="MFS"/>
    <property type="match status" value="1"/>
</dbReference>
<feature type="domain" description="Major facilitator superfamily (MFS) profile" evidence="8">
    <location>
        <begin position="35"/>
        <end position="417"/>
    </location>
</feature>
<feature type="transmembrane region" description="Helical" evidence="7">
    <location>
        <begin position="38"/>
        <end position="57"/>
    </location>
</feature>
<comment type="subcellular location">
    <subcellularLocation>
        <location evidence="1">Cell membrane</location>
        <topology evidence="1">Multi-pass membrane protein</topology>
    </subcellularLocation>
</comment>
<dbReference type="Proteomes" id="UP001152321">
    <property type="component" value="Unassembled WGS sequence"/>
</dbReference>
<evidence type="ECO:0000256" key="3">
    <source>
        <dbReference type="ARBA" id="ARBA00022475"/>
    </source>
</evidence>
<organism evidence="9 10">
    <name type="scientific">Bdellovibrio svalbardensis</name>
    <dbReference type="NCBI Taxonomy" id="2972972"/>
    <lineage>
        <taxon>Bacteria</taxon>
        <taxon>Pseudomonadati</taxon>
        <taxon>Bdellovibrionota</taxon>
        <taxon>Bdellovibrionia</taxon>
        <taxon>Bdellovibrionales</taxon>
        <taxon>Pseudobdellovibrionaceae</taxon>
        <taxon>Bdellovibrio</taxon>
    </lineage>
</organism>
<feature type="transmembrane region" description="Helical" evidence="7">
    <location>
        <begin position="243"/>
        <end position="261"/>
    </location>
</feature>
<feature type="transmembrane region" description="Helical" evidence="7">
    <location>
        <begin position="130"/>
        <end position="148"/>
    </location>
</feature>
<keyword evidence="4 7" id="KW-0812">Transmembrane</keyword>
<dbReference type="InterPro" id="IPR010290">
    <property type="entry name" value="TM_effector"/>
</dbReference>
<dbReference type="EMBL" id="JANRMI010000002">
    <property type="protein sequence ID" value="MDG0816230.1"/>
    <property type="molecule type" value="Genomic_DNA"/>
</dbReference>